<reference evidence="2 3" key="1">
    <citation type="submission" date="2017-03" db="EMBL/GenBank/DDBJ databases">
        <title>Draft genome sequence of Streptomyces scabrisporus NF3, endophyte isolated from Amphipterygium adstringens.</title>
        <authorList>
            <person name="Vazquez M."/>
            <person name="Ceapa C.D."/>
            <person name="Rodriguez Luna D."/>
            <person name="Sanchez Esquivel S."/>
        </authorList>
    </citation>
    <scope>NUCLEOTIDE SEQUENCE [LARGE SCALE GENOMIC DNA]</scope>
    <source>
        <strain evidence="2 3">NF3</strain>
    </source>
</reference>
<protein>
    <recommendedName>
        <fullName evidence="1">NADH:flavin oxidoreductase/NADH oxidase N-terminal domain-containing protein</fullName>
    </recommendedName>
</protein>
<keyword evidence="3" id="KW-1185">Reference proteome</keyword>
<dbReference type="InterPro" id="IPR001155">
    <property type="entry name" value="OxRdtase_FMN_N"/>
</dbReference>
<dbReference type="STRING" id="159449.B4N89_44345"/>
<name>A0A1T3NL75_9ACTN</name>
<dbReference type="PRINTS" id="PR00081">
    <property type="entry name" value="GDHRDH"/>
</dbReference>
<dbReference type="InterPro" id="IPR013785">
    <property type="entry name" value="Aldolase_TIM"/>
</dbReference>
<dbReference type="GO" id="GO:0010181">
    <property type="term" value="F:FMN binding"/>
    <property type="evidence" value="ECO:0007669"/>
    <property type="project" value="InterPro"/>
</dbReference>
<sequence>MTRYGGTRAVVVGGTAGIGLAIAKRLVEGGGTVLLSGRTPTHPAATVAEVGSGAHIVHADPTDPATIPALAAAVEERLGRIDLLFVDADVGLFAPITPVTEEQSDRQFAVNTKGAYFTVRALLPLLNDGGSIVFTTSSTSAAGTPGTGVYAMTKAAPPRRADRHGSPDEVARVALFLATDATVTTDATDATVTTGSDGRTALLGAGAHRPRPEDLEPSTHPVEDLHHGRTKTIMNATVHTDATTSPLFRPTRLGGLDLPNRLVMAPMTRNRADAEGVPRSIMATYYAQRASAGLIIAEAATPNAVGLTYPHIPAIFNRDHVAGWRRVTDAVRAEGGRMFLQLQHGGRVGHPDNSGFTPLAPSAIALPEPIHTPDGLREAVVPRAMTLDDIRSTVADFAAAARNAIDAGFAGVEVHSANGYLLHQFLGQNTNHRTDAYGGSVAHRIRFTLEVVRAVVDTIGAERVGVRISPGVPANGMAEGDTEAIYPPLVAALAELEPAYLHVVLADPDQPVFREIRRRWTGTLIANPDLGWGRPLPADGGRHAGERLLAAGADLISLGRAFLANPDLVHRLRIGAPLNPIRDAYLMYTGGEEGYIDYPTLAADRDRVLASTTH</sequence>
<organism evidence="2 3">
    <name type="scientific">Embleya scabrispora</name>
    <dbReference type="NCBI Taxonomy" id="159449"/>
    <lineage>
        <taxon>Bacteria</taxon>
        <taxon>Bacillati</taxon>
        <taxon>Actinomycetota</taxon>
        <taxon>Actinomycetes</taxon>
        <taxon>Kitasatosporales</taxon>
        <taxon>Streptomycetaceae</taxon>
        <taxon>Embleya</taxon>
    </lineage>
</organism>
<dbReference type="Gene3D" id="3.20.20.70">
    <property type="entry name" value="Aldolase class I"/>
    <property type="match status" value="1"/>
</dbReference>
<feature type="domain" description="NADH:flavin oxidoreductase/NADH oxidase N-terminal" evidence="1">
    <location>
        <begin position="247"/>
        <end position="578"/>
    </location>
</feature>
<evidence type="ECO:0000313" key="3">
    <source>
        <dbReference type="Proteomes" id="UP000190037"/>
    </source>
</evidence>
<gene>
    <name evidence="2" type="ORF">B4N89_44345</name>
</gene>
<evidence type="ECO:0000259" key="1">
    <source>
        <dbReference type="Pfam" id="PF00724"/>
    </source>
</evidence>
<comment type="caution">
    <text evidence="2">The sequence shown here is derived from an EMBL/GenBank/DDBJ whole genome shotgun (WGS) entry which is preliminary data.</text>
</comment>
<dbReference type="AlphaFoldDB" id="A0A1T3NL75"/>
<accession>A0A1T3NL75</accession>
<dbReference type="InterPro" id="IPR036291">
    <property type="entry name" value="NAD(P)-bd_dom_sf"/>
</dbReference>
<dbReference type="CDD" id="cd05233">
    <property type="entry name" value="SDR_c"/>
    <property type="match status" value="1"/>
</dbReference>
<dbReference type="EMBL" id="MWQN01000004">
    <property type="protein sequence ID" value="OPC77524.1"/>
    <property type="molecule type" value="Genomic_DNA"/>
</dbReference>
<dbReference type="CDD" id="cd02933">
    <property type="entry name" value="OYE_like_FMN"/>
    <property type="match status" value="1"/>
</dbReference>
<proteinExistence type="predicted"/>
<dbReference type="Pfam" id="PF00106">
    <property type="entry name" value="adh_short"/>
    <property type="match status" value="1"/>
</dbReference>
<dbReference type="PANTHER" id="PTHR22893:SF91">
    <property type="entry name" value="NADPH DEHYDROGENASE 2-RELATED"/>
    <property type="match status" value="1"/>
</dbReference>
<dbReference type="InterPro" id="IPR002347">
    <property type="entry name" value="SDR_fam"/>
</dbReference>
<dbReference type="GO" id="GO:0016491">
    <property type="term" value="F:oxidoreductase activity"/>
    <property type="evidence" value="ECO:0007669"/>
    <property type="project" value="InterPro"/>
</dbReference>
<dbReference type="GO" id="GO:0005829">
    <property type="term" value="C:cytosol"/>
    <property type="evidence" value="ECO:0007669"/>
    <property type="project" value="TreeGrafter"/>
</dbReference>
<dbReference type="SUPFAM" id="SSF51395">
    <property type="entry name" value="FMN-linked oxidoreductases"/>
    <property type="match status" value="1"/>
</dbReference>
<dbReference type="SUPFAM" id="SSF51735">
    <property type="entry name" value="NAD(P)-binding Rossmann-fold domains"/>
    <property type="match status" value="1"/>
</dbReference>
<evidence type="ECO:0000313" key="2">
    <source>
        <dbReference type="EMBL" id="OPC77524.1"/>
    </source>
</evidence>
<dbReference type="Proteomes" id="UP000190037">
    <property type="component" value="Unassembled WGS sequence"/>
</dbReference>
<dbReference type="PANTHER" id="PTHR22893">
    <property type="entry name" value="NADH OXIDOREDUCTASE-RELATED"/>
    <property type="match status" value="1"/>
</dbReference>
<dbReference type="Gene3D" id="3.40.50.720">
    <property type="entry name" value="NAD(P)-binding Rossmann-like Domain"/>
    <property type="match status" value="1"/>
</dbReference>
<dbReference type="InterPro" id="IPR045247">
    <property type="entry name" value="Oye-like"/>
</dbReference>
<dbReference type="Pfam" id="PF00724">
    <property type="entry name" value="Oxidored_FMN"/>
    <property type="match status" value="1"/>
</dbReference>
<dbReference type="OrthoDB" id="3169239at2"/>